<proteinExistence type="predicted"/>
<organism evidence="1">
    <name type="scientific">Daucus carota subsp. sativus</name>
    <name type="common">Carrot</name>
    <dbReference type="NCBI Taxonomy" id="79200"/>
    <lineage>
        <taxon>Eukaryota</taxon>
        <taxon>Viridiplantae</taxon>
        <taxon>Streptophyta</taxon>
        <taxon>Embryophyta</taxon>
        <taxon>Tracheophyta</taxon>
        <taxon>Spermatophyta</taxon>
        <taxon>Magnoliopsida</taxon>
        <taxon>eudicotyledons</taxon>
        <taxon>Gunneridae</taxon>
        <taxon>Pentapetalae</taxon>
        <taxon>asterids</taxon>
        <taxon>campanulids</taxon>
        <taxon>Apiales</taxon>
        <taxon>Apiaceae</taxon>
        <taxon>Apioideae</taxon>
        <taxon>Scandiceae</taxon>
        <taxon>Daucinae</taxon>
        <taxon>Daucus</taxon>
        <taxon>Daucus sect. Daucus</taxon>
    </lineage>
</organism>
<name>A0A166CLY5_DAUCS</name>
<protein>
    <submittedName>
        <fullName evidence="1">Uncharacterized protein</fullName>
    </submittedName>
</protein>
<dbReference type="AlphaFoldDB" id="A0A166CLY5"/>
<accession>A0A166CLY5</accession>
<gene>
    <name evidence="1" type="ORF">DCAR_004909</name>
</gene>
<sequence>MKSYMGFKKISVISNYILYLNNHILPTYYPCTHVNDNTSTLNLWLEHCPFSTS</sequence>
<dbReference type="EMBL" id="LNRQ01000002">
    <property type="protein sequence ID" value="KZN04072.1"/>
    <property type="molecule type" value="Genomic_DNA"/>
</dbReference>
<dbReference type="Gramene" id="KZN04072">
    <property type="protein sequence ID" value="KZN04072"/>
    <property type="gene ID" value="DCAR_004909"/>
</dbReference>
<comment type="caution">
    <text evidence="1">The sequence shown here is derived from an EMBL/GenBank/DDBJ whole genome shotgun (WGS) entry which is preliminary data.</text>
</comment>
<reference evidence="1" key="1">
    <citation type="journal article" date="2016" name="Nat. Genet.">
        <title>A high-quality carrot genome assembly provides new insights into carotenoid accumulation and asterid genome evolution.</title>
        <authorList>
            <person name="Iorizzo M."/>
            <person name="Ellison S."/>
            <person name="Senalik D."/>
            <person name="Zeng P."/>
            <person name="Satapoomin P."/>
            <person name="Huang J."/>
            <person name="Bowman M."/>
            <person name="Iovene M."/>
            <person name="Sanseverino W."/>
            <person name="Cavagnaro P."/>
            <person name="Yildiz M."/>
            <person name="Macko-Podgorni A."/>
            <person name="Moranska E."/>
            <person name="Grzebelus E."/>
            <person name="Grzebelus D."/>
            <person name="Ashrafi H."/>
            <person name="Zheng Z."/>
            <person name="Cheng S."/>
            <person name="Spooner D."/>
            <person name="Van Deynze A."/>
            <person name="Simon P."/>
        </authorList>
    </citation>
    <scope>NUCLEOTIDE SEQUENCE [LARGE SCALE GENOMIC DNA]</scope>
    <source>
        <tissue evidence="1">Leaf</tissue>
    </source>
</reference>
<evidence type="ECO:0000313" key="1">
    <source>
        <dbReference type="EMBL" id="KZN04072.1"/>
    </source>
</evidence>